<organism evidence="2">
    <name type="scientific">Brassica campestris</name>
    <name type="common">Field mustard</name>
    <dbReference type="NCBI Taxonomy" id="3711"/>
    <lineage>
        <taxon>Eukaryota</taxon>
        <taxon>Viridiplantae</taxon>
        <taxon>Streptophyta</taxon>
        <taxon>Embryophyta</taxon>
        <taxon>Tracheophyta</taxon>
        <taxon>Spermatophyta</taxon>
        <taxon>Magnoliopsida</taxon>
        <taxon>eudicotyledons</taxon>
        <taxon>Gunneridae</taxon>
        <taxon>Pentapetalae</taxon>
        <taxon>rosids</taxon>
        <taxon>malvids</taxon>
        <taxon>Brassicales</taxon>
        <taxon>Brassicaceae</taxon>
        <taxon>Brassiceae</taxon>
        <taxon>Brassica</taxon>
    </lineage>
</organism>
<dbReference type="EMBL" id="LR031574">
    <property type="protein sequence ID" value="VDD00454.1"/>
    <property type="molecule type" value="Genomic_DNA"/>
</dbReference>
<dbReference type="Gramene" id="A07p30940.2_BraZ1">
    <property type="protein sequence ID" value="A07p30940.2_BraZ1.CDS"/>
    <property type="gene ID" value="A07g30940.2_BraZ1"/>
</dbReference>
<reference evidence="2" key="1">
    <citation type="submission" date="2018-11" db="EMBL/GenBank/DDBJ databases">
        <authorList>
            <consortium name="Genoscope - CEA"/>
            <person name="William W."/>
        </authorList>
    </citation>
    <scope>NUCLEOTIDE SEQUENCE</scope>
</reference>
<evidence type="ECO:0000313" key="2">
    <source>
        <dbReference type="EMBL" id="VDD00454.1"/>
    </source>
</evidence>
<name>A0A3P6BIE4_BRACM</name>
<dbReference type="AlphaFoldDB" id="A0A3P6BIE4"/>
<sequence>MLGFRPIFVSTPMTNCSCNLFRESINKLYIIYVQQFNILFRTQRGLEIVFNQQ</sequence>
<dbReference type="Proteomes" id="UP000694005">
    <property type="component" value="Chromosome A07"/>
</dbReference>
<dbReference type="EMBL" id="LS974623">
    <property type="protein sequence ID" value="CAG7903450.1"/>
    <property type="molecule type" value="Genomic_DNA"/>
</dbReference>
<evidence type="ECO:0000313" key="1">
    <source>
        <dbReference type="EMBL" id="CAG7903450.1"/>
    </source>
</evidence>
<protein>
    <submittedName>
        <fullName evidence="1">Uncharacterized protein</fullName>
    </submittedName>
</protein>
<gene>
    <name evidence="2" type="ORF">BRAA07T30531Z</name>
    <name evidence="1" type="ORF">BRAPAZ1V2_A07P30940.2</name>
</gene>
<proteinExistence type="predicted"/>
<accession>A0A3P6BIE4</accession>